<evidence type="ECO:0000313" key="2">
    <source>
        <dbReference type="Proteomes" id="UP000790709"/>
    </source>
</evidence>
<proteinExistence type="predicted"/>
<dbReference type="EMBL" id="MU266328">
    <property type="protein sequence ID" value="KAH7930960.1"/>
    <property type="molecule type" value="Genomic_DNA"/>
</dbReference>
<comment type="caution">
    <text evidence="1">The sequence shown here is derived from an EMBL/GenBank/DDBJ whole genome shotgun (WGS) entry which is preliminary data.</text>
</comment>
<dbReference type="Proteomes" id="UP000790709">
    <property type="component" value="Unassembled WGS sequence"/>
</dbReference>
<gene>
    <name evidence="1" type="ORF">BV22DRAFT_19209</name>
</gene>
<protein>
    <submittedName>
        <fullName evidence="1">Uncharacterized protein</fullName>
    </submittedName>
</protein>
<reference evidence="1" key="1">
    <citation type="journal article" date="2021" name="New Phytol.">
        <title>Evolutionary innovations through gain and loss of genes in the ectomycorrhizal Boletales.</title>
        <authorList>
            <person name="Wu G."/>
            <person name="Miyauchi S."/>
            <person name="Morin E."/>
            <person name="Kuo A."/>
            <person name="Drula E."/>
            <person name="Varga T."/>
            <person name="Kohler A."/>
            <person name="Feng B."/>
            <person name="Cao Y."/>
            <person name="Lipzen A."/>
            <person name="Daum C."/>
            <person name="Hundley H."/>
            <person name="Pangilinan J."/>
            <person name="Johnson J."/>
            <person name="Barry K."/>
            <person name="LaButti K."/>
            <person name="Ng V."/>
            <person name="Ahrendt S."/>
            <person name="Min B."/>
            <person name="Choi I.G."/>
            <person name="Park H."/>
            <person name="Plett J.M."/>
            <person name="Magnuson J."/>
            <person name="Spatafora J.W."/>
            <person name="Nagy L.G."/>
            <person name="Henrissat B."/>
            <person name="Grigoriev I.V."/>
            <person name="Yang Z.L."/>
            <person name="Xu J."/>
            <person name="Martin F.M."/>
        </authorList>
    </citation>
    <scope>NUCLEOTIDE SEQUENCE</scope>
    <source>
        <strain evidence="1">KUC20120723A-06</strain>
    </source>
</reference>
<organism evidence="1 2">
    <name type="scientific">Leucogyrophana mollusca</name>
    <dbReference type="NCBI Taxonomy" id="85980"/>
    <lineage>
        <taxon>Eukaryota</taxon>
        <taxon>Fungi</taxon>
        <taxon>Dikarya</taxon>
        <taxon>Basidiomycota</taxon>
        <taxon>Agaricomycotina</taxon>
        <taxon>Agaricomycetes</taxon>
        <taxon>Agaricomycetidae</taxon>
        <taxon>Boletales</taxon>
        <taxon>Boletales incertae sedis</taxon>
        <taxon>Leucogyrophana</taxon>
    </lineage>
</organism>
<keyword evidence="2" id="KW-1185">Reference proteome</keyword>
<evidence type="ECO:0000313" key="1">
    <source>
        <dbReference type="EMBL" id="KAH7930960.1"/>
    </source>
</evidence>
<accession>A0ACB8BZ30</accession>
<sequence>MHQCLLIQEILISIFRHVIGPLNVELALDDFVGLWDRKSLAALARTCCAFRDPALDLLWARLHTFNPLIQCLPGVWELHSPPNSGPIIKLRRPILAADWRIFHKYARRVRALGGGYVNKGSSRIDTSVMHALCSYPSLSTPILPNLRYLYWDDSRKELFPFLRFFLTPSLVRLELSLDSWTDSKLTTLSSLGALCPALKEYYCPNPRAIAMPAISESILQWEKLEVLETGIPSSEALRHLSLSAYLKHLIVHLPPDLSAAVPRASFGASLPSVTLLASTLSHCTRFVEQIKLSPQTVRIVLYHPSSEHLAQAFLTSLASRLSADTTQRITIEHYNCDISEIDKPENVWGWATMIPFTSFGNLRTLNIKSFCSSGLDDDDLDRLASSWPLLETFILGTEHNWYTPAKLTHRGLLALLSRCPRLRSLGLVFDATTIGPPSLDKPGCGAMNVNITTLDVGNSAVGEALFVAAFLSAILPNVKTILRLDSFHEDMLPRERTWGEVQSLLLLFVA</sequence>
<name>A0ACB8BZ30_9AGAM</name>